<feature type="compositionally biased region" description="Polar residues" evidence="1">
    <location>
        <begin position="1"/>
        <end position="10"/>
    </location>
</feature>
<name>A0A6L2J2E9_TANCI</name>
<feature type="region of interest" description="Disordered" evidence="1">
    <location>
        <begin position="38"/>
        <end position="74"/>
    </location>
</feature>
<evidence type="ECO:0000256" key="1">
    <source>
        <dbReference type="SAM" id="MobiDB-lite"/>
    </source>
</evidence>
<organism evidence="2">
    <name type="scientific">Tanacetum cinerariifolium</name>
    <name type="common">Dalmatian daisy</name>
    <name type="synonym">Chrysanthemum cinerariifolium</name>
    <dbReference type="NCBI Taxonomy" id="118510"/>
    <lineage>
        <taxon>Eukaryota</taxon>
        <taxon>Viridiplantae</taxon>
        <taxon>Streptophyta</taxon>
        <taxon>Embryophyta</taxon>
        <taxon>Tracheophyta</taxon>
        <taxon>Spermatophyta</taxon>
        <taxon>Magnoliopsida</taxon>
        <taxon>eudicotyledons</taxon>
        <taxon>Gunneridae</taxon>
        <taxon>Pentapetalae</taxon>
        <taxon>asterids</taxon>
        <taxon>campanulids</taxon>
        <taxon>Asterales</taxon>
        <taxon>Asteraceae</taxon>
        <taxon>Asteroideae</taxon>
        <taxon>Anthemideae</taxon>
        <taxon>Anthemidinae</taxon>
        <taxon>Tanacetum</taxon>
    </lineage>
</organism>
<comment type="caution">
    <text evidence="2">The sequence shown here is derived from an EMBL/GenBank/DDBJ whole genome shotgun (WGS) entry which is preliminary data.</text>
</comment>
<accession>A0A6L2J2E9</accession>
<reference evidence="2" key="1">
    <citation type="journal article" date="2019" name="Sci. Rep.">
        <title>Draft genome of Tanacetum cinerariifolium, the natural source of mosquito coil.</title>
        <authorList>
            <person name="Yamashiro T."/>
            <person name="Shiraishi A."/>
            <person name="Satake H."/>
            <person name="Nakayama K."/>
        </authorList>
    </citation>
    <scope>NUCLEOTIDE SEQUENCE</scope>
</reference>
<feature type="region of interest" description="Disordered" evidence="1">
    <location>
        <begin position="1"/>
        <end position="22"/>
    </location>
</feature>
<dbReference type="EMBL" id="BKCJ010000228">
    <property type="protein sequence ID" value="GEU31199.1"/>
    <property type="molecule type" value="Genomic_DNA"/>
</dbReference>
<evidence type="ECO:0000313" key="2">
    <source>
        <dbReference type="EMBL" id="GEU31199.1"/>
    </source>
</evidence>
<sequence>MTLRNTSYPHQQIRREDEESYASEFSDFVFLDEEDFDTRLEPGRHKENPKTVDDDDDDDDKKKEDKKYDDNDDDHASFRARVTDSFSEADFKYLNKNDIEDMYYLCLNNLNYREKKLLCSLMAFIKSRVIWERVHDFQLGIKSYQIKINLTAPTLIFPGIEAYDPYSIVDKLATGLIYLNNKNEKSIMSLVEIVKFCDATLERVLKEVKLNIFETEFLNKASLLGELDIDIMKVYEREITKRLRHREQMRRWESFVNARLILPKHMTPPYFNTYQSSYNNPQPQQQFSTSQYGSIHPTQHYSSTYPSQPQFNHSSIQSSYPYQSQMNHQTSSVSQIAYQSPQVSTQPITESPLVDSGLAVSVFSPRDDPIACLNKAMTFLTAVASSRQCSQPKRLRNAAWYKEKAMLAKAQEAGKILDEEQLAFLADPKVPDGQAFQTIILNNAAF</sequence>
<feature type="compositionally biased region" description="Basic and acidic residues" evidence="1">
    <location>
        <begin position="38"/>
        <end position="52"/>
    </location>
</feature>
<protein>
    <submittedName>
        <fullName evidence="2">Uncharacterized protein</fullName>
    </submittedName>
</protein>
<dbReference type="AlphaFoldDB" id="A0A6L2J2E9"/>
<gene>
    <name evidence="2" type="ORF">Tci_003177</name>
</gene>
<proteinExistence type="predicted"/>
<feature type="compositionally biased region" description="Basic and acidic residues" evidence="1">
    <location>
        <begin position="60"/>
        <end position="74"/>
    </location>
</feature>